<evidence type="ECO:0000313" key="2">
    <source>
        <dbReference type="EMBL" id="JAQ02237.1"/>
    </source>
</evidence>
<proteinExistence type="predicted"/>
<reference evidence="1" key="1">
    <citation type="submission" date="2014-09" db="EMBL/GenBank/DDBJ databases">
        <authorList>
            <person name="Magalhaes I.L.F."/>
            <person name="Oliveira U."/>
            <person name="Santos F.R."/>
            <person name="Vidigal T.H.D.A."/>
            <person name="Brescovit A.D."/>
            <person name="Santos A.J."/>
        </authorList>
    </citation>
    <scope>NUCLEOTIDE SEQUENCE</scope>
</reference>
<dbReference type="InterPro" id="IPR010695">
    <property type="entry name" value="FAIM1"/>
</dbReference>
<dbReference type="Pfam" id="PF06905">
    <property type="entry name" value="FAIM1"/>
    <property type="match status" value="1"/>
</dbReference>
<protein>
    <submittedName>
        <fullName evidence="2">Fas apoptotic inhibitory molecule 1</fullName>
    </submittedName>
</protein>
<accession>A0A0K8S8E7</accession>
<dbReference type="InterPro" id="IPR038513">
    <property type="entry name" value="FAIM1_dom_sf"/>
</dbReference>
<dbReference type="EMBL" id="GDHC01016392">
    <property type="protein sequence ID" value="JAQ02237.1"/>
    <property type="molecule type" value="Transcribed_RNA"/>
</dbReference>
<dbReference type="GO" id="GO:1902042">
    <property type="term" value="P:negative regulation of extrinsic apoptotic signaling pathway via death domain receptors"/>
    <property type="evidence" value="ECO:0007669"/>
    <property type="project" value="TreeGrafter"/>
</dbReference>
<dbReference type="AlphaFoldDB" id="A0A0K8S8E7"/>
<name>A0A0K8S8E7_LYGHE</name>
<dbReference type="FunFam" id="2.40.128.180:FF:000001">
    <property type="entry name" value="Fas apoptotic inhibitory molecule 1"/>
    <property type="match status" value="1"/>
</dbReference>
<evidence type="ECO:0000313" key="1">
    <source>
        <dbReference type="EMBL" id="JAG49005.1"/>
    </source>
</evidence>
<dbReference type="Gene3D" id="2.40.128.180">
    <property type="match status" value="2"/>
</dbReference>
<reference evidence="2" key="2">
    <citation type="journal article" date="2016" name="Gigascience">
        <title>De novo construction of an expanded transcriptome assembly for the western tarnished plant bug, Lygus hesperus.</title>
        <authorList>
            <person name="Tassone E.E."/>
            <person name="Geib S.M."/>
            <person name="Hall B."/>
            <person name="Fabrick J.A."/>
            <person name="Brent C.S."/>
            <person name="Hull J.J."/>
        </authorList>
    </citation>
    <scope>NUCLEOTIDE SEQUENCE</scope>
</reference>
<gene>
    <name evidence="2" type="primary">Faim</name>
    <name evidence="2" type="ORF">g.56621</name>
</gene>
<dbReference type="PANTHER" id="PTHR13088">
    <property type="entry name" value="FAS APOPTOTIC INHIBITORY MOLECULE FAIM"/>
    <property type="match status" value="1"/>
</dbReference>
<organism evidence="1">
    <name type="scientific">Lygus hesperus</name>
    <name type="common">Western plant bug</name>
    <dbReference type="NCBI Taxonomy" id="30085"/>
    <lineage>
        <taxon>Eukaryota</taxon>
        <taxon>Metazoa</taxon>
        <taxon>Ecdysozoa</taxon>
        <taxon>Arthropoda</taxon>
        <taxon>Hexapoda</taxon>
        <taxon>Insecta</taxon>
        <taxon>Pterygota</taxon>
        <taxon>Neoptera</taxon>
        <taxon>Paraneoptera</taxon>
        <taxon>Hemiptera</taxon>
        <taxon>Heteroptera</taxon>
        <taxon>Panheteroptera</taxon>
        <taxon>Cimicomorpha</taxon>
        <taxon>Miridae</taxon>
        <taxon>Mirini</taxon>
        <taxon>Lygus</taxon>
    </lineage>
</organism>
<sequence>MFAPLPTINSMNNDIVGVWDVPLSDGLHTVEFEHGTASGKRIIRVDSKEVFRSDWMFKLVGDQEFTIGEIPCKVRIEPVSGFSYAYSLIVNGKTLEEFTRRRNKRVCTWTIGETHRIVLEKDTLDIWVDGQKVDATGEFVDGGTETHFTVGDASGYIKAVSGTNRKEGIIYTLIYNNQIVPQENETEEN</sequence>
<dbReference type="PANTHER" id="PTHR13088:SF3">
    <property type="entry name" value="FAS APOPTOTIC INHIBITORY MOLECULE 1"/>
    <property type="match status" value="1"/>
</dbReference>
<dbReference type="EMBL" id="GBRD01016822">
    <property type="protein sequence ID" value="JAG49005.1"/>
    <property type="molecule type" value="Transcribed_RNA"/>
</dbReference>